<dbReference type="Gene3D" id="3.40.30.10">
    <property type="entry name" value="Glutaredoxin"/>
    <property type="match status" value="1"/>
</dbReference>
<keyword evidence="2" id="KW-0456">Lyase</keyword>
<dbReference type="SUPFAM" id="SSF52833">
    <property type="entry name" value="Thioredoxin-like"/>
    <property type="match status" value="1"/>
</dbReference>
<proteinExistence type="predicted"/>
<evidence type="ECO:0000256" key="1">
    <source>
        <dbReference type="ARBA" id="ARBA00022723"/>
    </source>
</evidence>
<dbReference type="Proteomes" id="UP000183417">
    <property type="component" value="Unassembled WGS sequence"/>
</dbReference>
<evidence type="ECO:0000313" key="4">
    <source>
        <dbReference type="EMBL" id="SDY89187.1"/>
    </source>
</evidence>
<dbReference type="Gene3D" id="3.40.50.1400">
    <property type="match status" value="1"/>
</dbReference>
<dbReference type="AlphaFoldDB" id="A0A1H3NJS3"/>
<reference evidence="4 5" key="1">
    <citation type="submission" date="2016-10" db="EMBL/GenBank/DDBJ databases">
        <authorList>
            <person name="de Groot N.N."/>
        </authorList>
    </citation>
    <scope>NUCLEOTIDE SEQUENCE [LARGE SCALE GENOMIC DNA]</scope>
    <source>
        <strain evidence="4 5">LMG 24775</strain>
    </source>
</reference>
<gene>
    <name evidence="4" type="ORF">SAMN05421547_10912</name>
</gene>
<dbReference type="SUPFAM" id="SSF53800">
    <property type="entry name" value="Chelatase"/>
    <property type="match status" value="1"/>
</dbReference>
<evidence type="ECO:0000256" key="2">
    <source>
        <dbReference type="ARBA" id="ARBA00023239"/>
    </source>
</evidence>
<feature type="region of interest" description="Disordered" evidence="3">
    <location>
        <begin position="1"/>
        <end position="20"/>
    </location>
</feature>
<dbReference type="EMBL" id="FNPE01000009">
    <property type="protein sequence ID" value="SDY89187.1"/>
    <property type="molecule type" value="Genomic_DNA"/>
</dbReference>
<dbReference type="InterPro" id="IPR036249">
    <property type="entry name" value="Thioredoxin-like_sf"/>
</dbReference>
<keyword evidence="1" id="KW-0479">Metal-binding</keyword>
<organism evidence="4 5">
    <name type="scientific">Delftia lacustris</name>
    <dbReference type="NCBI Taxonomy" id="558537"/>
    <lineage>
        <taxon>Bacteria</taxon>
        <taxon>Pseudomonadati</taxon>
        <taxon>Pseudomonadota</taxon>
        <taxon>Betaproteobacteria</taxon>
        <taxon>Burkholderiales</taxon>
        <taxon>Comamonadaceae</taxon>
        <taxon>Delftia</taxon>
    </lineage>
</organism>
<evidence type="ECO:0000313" key="5">
    <source>
        <dbReference type="Proteomes" id="UP000183417"/>
    </source>
</evidence>
<dbReference type="CDD" id="cd02980">
    <property type="entry name" value="TRX_Fd_family"/>
    <property type="match status" value="1"/>
</dbReference>
<protein>
    <submittedName>
        <fullName evidence="4">(2Fe-2S) ferredoxin</fullName>
    </submittedName>
</protein>
<name>A0A1H3NJS3_9BURK</name>
<dbReference type="GO" id="GO:0016829">
    <property type="term" value="F:lyase activity"/>
    <property type="evidence" value="ECO:0007669"/>
    <property type="project" value="UniProtKB-KW"/>
</dbReference>
<accession>A0A1H3NJS3</accession>
<dbReference type="InterPro" id="IPR002762">
    <property type="entry name" value="CbiX-like"/>
</dbReference>
<dbReference type="Pfam" id="PF01903">
    <property type="entry name" value="CbiX"/>
    <property type="match status" value="1"/>
</dbReference>
<evidence type="ECO:0000256" key="3">
    <source>
        <dbReference type="SAM" id="MobiDB-lite"/>
    </source>
</evidence>
<sequence>MPPPAGCASASFPMNSSETSIPPGPDAVIVLGRGGTGAASRQSLIELADALRQTLEPACKVVTSFVDKAAPSLPEALQQCLPARSIVVLPLFSPDEPALLRWLHKLAMRWRSQLPDQGVQVRFADHLLGAAAMPALLLSQMAQALQAPDIAETAGDQWQHDPQAWSQVPDHQHHALVCTGPRCTALGAVAVWQSLGDAVQASSELRARLRLLQTSCQYPCNHGPLAIVYPDGVWYGRLTAENAAEVIETHVLSRQVCAEHHVHGPVELGTRAS</sequence>
<dbReference type="GO" id="GO:0046872">
    <property type="term" value="F:metal ion binding"/>
    <property type="evidence" value="ECO:0007669"/>
    <property type="project" value="UniProtKB-KW"/>
</dbReference>